<evidence type="ECO:0000256" key="6">
    <source>
        <dbReference type="ARBA" id="ARBA00022847"/>
    </source>
</evidence>
<evidence type="ECO:0000256" key="14">
    <source>
        <dbReference type="RuleBase" id="RU366012"/>
    </source>
</evidence>
<accession>A0ABW3NLY5</accession>
<dbReference type="PANTHER" id="PTHR48086">
    <property type="entry name" value="SODIUM/PROLINE SYMPORTER-RELATED"/>
    <property type="match status" value="1"/>
</dbReference>
<keyword evidence="9 14" id="KW-0406">Ion transport</keyword>
<dbReference type="InterPro" id="IPR050277">
    <property type="entry name" value="Sodium:Solute_Symporter"/>
</dbReference>
<name>A0ABW3NLY5_9BACI</name>
<gene>
    <name evidence="15" type="ORF">ACFQ19_16650</name>
</gene>
<dbReference type="Proteomes" id="UP001597041">
    <property type="component" value="Unassembled WGS sequence"/>
</dbReference>
<evidence type="ECO:0000256" key="7">
    <source>
        <dbReference type="ARBA" id="ARBA00022989"/>
    </source>
</evidence>
<comment type="caution">
    <text evidence="15">The sequence shown here is derived from an EMBL/GenBank/DDBJ whole genome shotgun (WGS) entry which is preliminary data.</text>
</comment>
<feature type="transmembrane region" description="Helical" evidence="14">
    <location>
        <begin position="412"/>
        <end position="433"/>
    </location>
</feature>
<proteinExistence type="inferred from homology"/>
<feature type="transmembrane region" description="Helical" evidence="14">
    <location>
        <begin position="122"/>
        <end position="143"/>
    </location>
</feature>
<evidence type="ECO:0000313" key="16">
    <source>
        <dbReference type="Proteomes" id="UP001597041"/>
    </source>
</evidence>
<evidence type="ECO:0000256" key="5">
    <source>
        <dbReference type="ARBA" id="ARBA00022692"/>
    </source>
</evidence>
<evidence type="ECO:0000256" key="13">
    <source>
        <dbReference type="RuleBase" id="RU362091"/>
    </source>
</evidence>
<sequence>MLEVSSEFYYIVIGYFIMILGIGLWAGKGNKTSEDHLVAGRSIGSVIGGAALAATQMSAGTFVGTMGIHYLTGASYIWFWPGLWLGWVVSAIWIAPKIQQFKGGVTVPDLVEKRFNSKAGKVLAAVLIIVAYSVYLIAQYVAGGIIMNTIFGIPMFWGAVITIGITLIYTLKGGMRATAYSDFVQALIMAGSFLIAIPIALNQAGGIGFVGSFLSDLDPSILGWHYGFKDLIGFGAAFGFSMAIAPYELARLYSLRSPKTVRLAIGFSFIFQAVVAVSVAMGGLIMRSLYPVLGSPDSASSVMAVNVLPPVVGALLLVAILASIMSTVSGVLIVSSSGISHDIFGVLKPKATDKQKMVLNRICVVILALIPLYFSLNPFDLVQFMVLAQASLVASFFFALVLLGLNWKRGTAAGALSSMIGGVITVLIWLFILDNPYDINEVIPGVFVSTAIFIIVSLFTKPTPRENLEIFFPELKKESLTK</sequence>
<dbReference type="NCBIfam" id="TIGR00813">
    <property type="entry name" value="sss"/>
    <property type="match status" value="1"/>
</dbReference>
<dbReference type="EMBL" id="JBHTKK010000025">
    <property type="protein sequence ID" value="MFD1067640.1"/>
    <property type="molecule type" value="Genomic_DNA"/>
</dbReference>
<keyword evidence="11 14" id="KW-0739">Sodium transport</keyword>
<dbReference type="InterPro" id="IPR018212">
    <property type="entry name" value="Na/solute_symporter_CS"/>
</dbReference>
<keyword evidence="6 14" id="KW-0769">Symport</keyword>
<evidence type="ECO:0000256" key="11">
    <source>
        <dbReference type="ARBA" id="ARBA00023201"/>
    </source>
</evidence>
<feature type="transmembrane region" description="Helical" evidence="14">
    <location>
        <begin position="231"/>
        <end position="249"/>
    </location>
</feature>
<keyword evidence="16" id="KW-1185">Reference proteome</keyword>
<keyword evidence="14" id="KW-0029">Amino-acid transport</keyword>
<dbReference type="RefSeq" id="WP_379593782.1">
    <property type="nucleotide sequence ID" value="NZ_JBHTKK010000025.1"/>
</dbReference>
<organism evidence="15 16">
    <name type="scientific">Oceanobacillus locisalsi</name>
    <dbReference type="NCBI Taxonomy" id="546107"/>
    <lineage>
        <taxon>Bacteria</taxon>
        <taxon>Bacillati</taxon>
        <taxon>Bacillota</taxon>
        <taxon>Bacilli</taxon>
        <taxon>Bacillales</taxon>
        <taxon>Bacillaceae</taxon>
        <taxon>Oceanobacillus</taxon>
    </lineage>
</organism>
<dbReference type="PROSITE" id="PS00457">
    <property type="entry name" value="NA_SOLUT_SYMP_2"/>
    <property type="match status" value="1"/>
</dbReference>
<keyword evidence="7 14" id="KW-1133">Transmembrane helix</keyword>
<evidence type="ECO:0000256" key="3">
    <source>
        <dbReference type="ARBA" id="ARBA00022448"/>
    </source>
</evidence>
<keyword evidence="4 14" id="KW-1003">Cell membrane</keyword>
<dbReference type="PROSITE" id="PS50283">
    <property type="entry name" value="NA_SOLUT_SYMP_3"/>
    <property type="match status" value="1"/>
</dbReference>
<feature type="transmembrane region" description="Helical" evidence="14">
    <location>
        <begin position="358"/>
        <end position="376"/>
    </location>
</feature>
<comment type="similarity">
    <text evidence="2 13">Belongs to the sodium:solute symporter (SSF) (TC 2.A.21) family.</text>
</comment>
<evidence type="ECO:0000256" key="12">
    <source>
        <dbReference type="ARBA" id="ARBA00033708"/>
    </source>
</evidence>
<feature type="transmembrane region" description="Helical" evidence="14">
    <location>
        <begin position="77"/>
        <end position="95"/>
    </location>
</feature>
<feature type="transmembrane region" description="Helical" evidence="14">
    <location>
        <begin position="439"/>
        <end position="459"/>
    </location>
</feature>
<feature type="transmembrane region" description="Helical" evidence="14">
    <location>
        <begin position="310"/>
        <end position="334"/>
    </location>
</feature>
<evidence type="ECO:0000256" key="2">
    <source>
        <dbReference type="ARBA" id="ARBA00006434"/>
    </source>
</evidence>
<evidence type="ECO:0000313" key="15">
    <source>
        <dbReference type="EMBL" id="MFD1067640.1"/>
    </source>
</evidence>
<evidence type="ECO:0000256" key="4">
    <source>
        <dbReference type="ARBA" id="ARBA00022475"/>
    </source>
</evidence>
<dbReference type="InterPro" id="IPR001734">
    <property type="entry name" value="Na/solute_symporter"/>
</dbReference>
<feature type="transmembrane region" description="Helical" evidence="14">
    <location>
        <begin position="149"/>
        <end position="171"/>
    </location>
</feature>
<keyword evidence="3 14" id="KW-0813">Transport</keyword>
<dbReference type="CDD" id="cd11475">
    <property type="entry name" value="SLC5sbd_PutP"/>
    <property type="match status" value="1"/>
</dbReference>
<comment type="function">
    <text evidence="14">Catalyzes the sodium-dependent uptake of extracellular L-proline.</text>
</comment>
<evidence type="ECO:0000256" key="10">
    <source>
        <dbReference type="ARBA" id="ARBA00023136"/>
    </source>
</evidence>
<comment type="subcellular location">
    <subcellularLocation>
        <location evidence="1 14">Cell membrane</location>
        <topology evidence="1 14">Multi-pass membrane protein</topology>
    </subcellularLocation>
</comment>
<evidence type="ECO:0000256" key="1">
    <source>
        <dbReference type="ARBA" id="ARBA00004651"/>
    </source>
</evidence>
<keyword evidence="8 14" id="KW-0915">Sodium</keyword>
<dbReference type="Gene3D" id="1.20.1730.10">
    <property type="entry name" value="Sodium/glucose cotransporter"/>
    <property type="match status" value="1"/>
</dbReference>
<comment type="catalytic activity">
    <reaction evidence="12">
        <text>L-proline(in) + Na(+)(in) = L-proline(out) + Na(+)(out)</text>
        <dbReference type="Rhea" id="RHEA:28967"/>
        <dbReference type="ChEBI" id="CHEBI:29101"/>
        <dbReference type="ChEBI" id="CHEBI:60039"/>
    </reaction>
</comment>
<feature type="transmembrane region" description="Helical" evidence="14">
    <location>
        <begin position="46"/>
        <end position="71"/>
    </location>
</feature>
<feature type="transmembrane region" description="Helical" evidence="14">
    <location>
        <begin position="382"/>
        <end position="405"/>
    </location>
</feature>
<dbReference type="InterPro" id="IPR038377">
    <property type="entry name" value="Na/Glc_symporter_sf"/>
</dbReference>
<evidence type="ECO:0000256" key="8">
    <source>
        <dbReference type="ARBA" id="ARBA00023053"/>
    </source>
</evidence>
<feature type="transmembrane region" description="Helical" evidence="14">
    <location>
        <begin position="183"/>
        <end position="211"/>
    </location>
</feature>
<feature type="transmembrane region" description="Helical" evidence="14">
    <location>
        <begin position="6"/>
        <end position="26"/>
    </location>
</feature>
<keyword evidence="5 14" id="KW-0812">Transmembrane</keyword>
<dbReference type="PANTHER" id="PTHR48086:SF3">
    <property type="entry name" value="SODIUM_PROLINE SYMPORTER"/>
    <property type="match status" value="1"/>
</dbReference>
<feature type="transmembrane region" description="Helical" evidence="14">
    <location>
        <begin position="261"/>
        <end position="290"/>
    </location>
</feature>
<dbReference type="InterPro" id="IPR011851">
    <property type="entry name" value="Na/Pro_symporter"/>
</dbReference>
<dbReference type="Pfam" id="PF00474">
    <property type="entry name" value="SSF"/>
    <property type="match status" value="1"/>
</dbReference>
<keyword evidence="10 14" id="KW-0472">Membrane</keyword>
<evidence type="ECO:0000256" key="9">
    <source>
        <dbReference type="ARBA" id="ARBA00023065"/>
    </source>
</evidence>
<protein>
    <recommendedName>
        <fullName evidence="14">Sodium/proline symporter</fullName>
    </recommendedName>
    <alternativeName>
        <fullName evidence="14">Proline permease</fullName>
    </alternativeName>
</protein>
<reference evidence="16" key="1">
    <citation type="journal article" date="2019" name="Int. J. Syst. Evol. Microbiol.">
        <title>The Global Catalogue of Microorganisms (GCM) 10K type strain sequencing project: providing services to taxonomists for standard genome sequencing and annotation.</title>
        <authorList>
            <consortium name="The Broad Institute Genomics Platform"/>
            <consortium name="The Broad Institute Genome Sequencing Center for Infectious Disease"/>
            <person name="Wu L."/>
            <person name="Ma J."/>
        </authorList>
    </citation>
    <scope>NUCLEOTIDE SEQUENCE [LARGE SCALE GENOMIC DNA]</scope>
    <source>
        <strain evidence="16">CCUG 56608</strain>
    </source>
</reference>